<evidence type="ECO:0000313" key="1">
    <source>
        <dbReference type="EMBL" id="KAF9802119.1"/>
    </source>
</evidence>
<dbReference type="EMBL" id="JADOXO010000610">
    <property type="protein sequence ID" value="KAF9802119.1"/>
    <property type="molecule type" value="Genomic_DNA"/>
</dbReference>
<evidence type="ECO:0000313" key="2">
    <source>
        <dbReference type="Proteomes" id="UP000639403"/>
    </source>
</evidence>
<proteinExistence type="predicted"/>
<dbReference type="AlphaFoldDB" id="A0A8H7NTF7"/>
<protein>
    <submittedName>
        <fullName evidence="1">Uncharacterized protein</fullName>
    </submittedName>
</protein>
<comment type="caution">
    <text evidence="1">The sequence shown here is derived from an EMBL/GenBank/DDBJ whole genome shotgun (WGS) entry which is preliminary data.</text>
</comment>
<name>A0A8H7NTF7_9APHY</name>
<accession>A0A8H7NTF7</accession>
<dbReference type="Proteomes" id="UP000639403">
    <property type="component" value="Unassembled WGS sequence"/>
</dbReference>
<organism evidence="1 2">
    <name type="scientific">Rhodonia placenta</name>
    <dbReference type="NCBI Taxonomy" id="104341"/>
    <lineage>
        <taxon>Eukaryota</taxon>
        <taxon>Fungi</taxon>
        <taxon>Dikarya</taxon>
        <taxon>Basidiomycota</taxon>
        <taxon>Agaricomycotina</taxon>
        <taxon>Agaricomycetes</taxon>
        <taxon>Polyporales</taxon>
        <taxon>Adustoporiaceae</taxon>
        <taxon>Rhodonia</taxon>
    </lineage>
</organism>
<reference evidence="1" key="2">
    <citation type="journal article" name="Front. Microbiol.">
        <title>Degradative Capacity of Two Strains of Rhodonia placenta: From Phenotype to Genotype.</title>
        <authorList>
            <person name="Kolle M."/>
            <person name="Horta M.A.C."/>
            <person name="Nowrousian M."/>
            <person name="Ohm R.A."/>
            <person name="Benz J.P."/>
            <person name="Pilgard A."/>
        </authorList>
    </citation>
    <scope>NUCLEOTIDE SEQUENCE</scope>
    <source>
        <strain evidence="1">FPRL280</strain>
    </source>
</reference>
<reference evidence="1" key="1">
    <citation type="submission" date="2020-11" db="EMBL/GenBank/DDBJ databases">
        <authorList>
            <person name="Koelle M."/>
            <person name="Horta M.A.C."/>
            <person name="Nowrousian M."/>
            <person name="Ohm R.A."/>
            <person name="Benz P."/>
            <person name="Pilgard A."/>
        </authorList>
    </citation>
    <scope>NUCLEOTIDE SEQUENCE</scope>
    <source>
        <strain evidence="1">FPRL280</strain>
    </source>
</reference>
<gene>
    <name evidence="1" type="ORF">IEO21_09976</name>
</gene>
<sequence length="97" mass="10903">MVMDIGPEDVIVGLVWLREHNPEINWEAGSFKLSQCPETCSARKTGRMEQAATVHDTGVRPMVLPDFEPEEKPEEVEWTETDLIEAWEQGITLPGAP</sequence>